<organism evidence="2 3">
    <name type="scientific">Cyclonatronum proteinivorum</name>
    <dbReference type="NCBI Taxonomy" id="1457365"/>
    <lineage>
        <taxon>Bacteria</taxon>
        <taxon>Pseudomonadati</taxon>
        <taxon>Balneolota</taxon>
        <taxon>Balneolia</taxon>
        <taxon>Balneolales</taxon>
        <taxon>Cyclonatronaceae</taxon>
        <taxon>Cyclonatronum</taxon>
    </lineage>
</organism>
<name>A0A345UPV4_9BACT</name>
<keyword evidence="2" id="KW-0269">Exonuclease</keyword>
<dbReference type="Gene3D" id="3.60.10.10">
    <property type="entry name" value="Endonuclease/exonuclease/phosphatase"/>
    <property type="match status" value="1"/>
</dbReference>
<evidence type="ECO:0000259" key="1">
    <source>
        <dbReference type="Pfam" id="PF19580"/>
    </source>
</evidence>
<evidence type="ECO:0000313" key="2">
    <source>
        <dbReference type="EMBL" id="AXJ02506.1"/>
    </source>
</evidence>
<keyword evidence="2" id="KW-0540">Nuclease</keyword>
<dbReference type="InterPro" id="IPR036691">
    <property type="entry name" value="Endo/exonu/phosph_ase_sf"/>
</dbReference>
<dbReference type="RefSeq" id="WP_114985586.1">
    <property type="nucleotide sequence ID" value="NZ_CP027806.1"/>
</dbReference>
<keyword evidence="2" id="KW-0378">Hydrolase</keyword>
<dbReference type="InterPro" id="IPR005135">
    <property type="entry name" value="Endo/exonuclease/phosphatase"/>
</dbReference>
<proteinExistence type="predicted"/>
<keyword evidence="2" id="KW-0255">Endonuclease</keyword>
<dbReference type="SUPFAM" id="SSF56219">
    <property type="entry name" value="DNase I-like"/>
    <property type="match status" value="1"/>
</dbReference>
<dbReference type="OrthoDB" id="9802724at2"/>
<feature type="domain" description="Endonuclease/exonuclease/phosphatase" evidence="1">
    <location>
        <begin position="7"/>
        <end position="325"/>
    </location>
</feature>
<dbReference type="GO" id="GO:0004519">
    <property type="term" value="F:endonuclease activity"/>
    <property type="evidence" value="ECO:0007669"/>
    <property type="project" value="UniProtKB-KW"/>
</dbReference>
<evidence type="ECO:0000313" key="3">
    <source>
        <dbReference type="Proteomes" id="UP000254808"/>
    </source>
</evidence>
<dbReference type="Pfam" id="PF19580">
    <property type="entry name" value="Exo_endo_phos_3"/>
    <property type="match status" value="1"/>
</dbReference>
<dbReference type="GO" id="GO:0004527">
    <property type="term" value="F:exonuclease activity"/>
    <property type="evidence" value="ECO:0007669"/>
    <property type="project" value="UniProtKB-KW"/>
</dbReference>
<accession>A0A345UPV4</accession>
<protein>
    <submittedName>
        <fullName evidence="2">Endonuclease/Exonuclease/phosphatase family protein</fullName>
    </submittedName>
</protein>
<dbReference type="PANTHER" id="PTHR42834:SF1">
    <property type="entry name" value="ENDONUCLEASE_EXONUCLEASE_PHOSPHATASE FAMILY PROTEIN (AFU_ORTHOLOGUE AFUA_3G09210)"/>
    <property type="match status" value="1"/>
</dbReference>
<dbReference type="Proteomes" id="UP000254808">
    <property type="component" value="Chromosome"/>
</dbReference>
<dbReference type="PANTHER" id="PTHR42834">
    <property type="entry name" value="ENDONUCLEASE/EXONUCLEASE/PHOSPHATASE FAMILY PROTEIN (AFU_ORTHOLOGUE AFUA_3G09210)"/>
    <property type="match status" value="1"/>
</dbReference>
<keyword evidence="3" id="KW-1185">Reference proteome</keyword>
<dbReference type="AlphaFoldDB" id="A0A345UPV4"/>
<reference evidence="2 3" key="1">
    <citation type="submission" date="2018-03" db="EMBL/GenBank/DDBJ databases">
        <title>Phenotypic and genomic properties of Cyclonatronum proteinivorum gen. nov., sp. nov., a haloalkaliphilic bacteroidete from soda lakes possessing Na+-translocating rhodopsin.</title>
        <authorList>
            <person name="Toshchakov S.V."/>
            <person name="Korzhenkov A."/>
            <person name="Samarov N.I."/>
            <person name="Kublanov I.V."/>
            <person name="Muntyan M.S."/>
            <person name="Sorokin D.Y."/>
        </authorList>
    </citation>
    <scope>NUCLEOTIDE SEQUENCE [LARGE SCALE GENOMIC DNA]</scope>
    <source>
        <strain evidence="2 3">Omega</strain>
    </source>
</reference>
<dbReference type="EMBL" id="CP027806">
    <property type="protein sequence ID" value="AXJ02506.1"/>
    <property type="molecule type" value="Genomic_DNA"/>
</dbReference>
<dbReference type="KEGG" id="cprv:CYPRO_3273"/>
<gene>
    <name evidence="2" type="ORF">CYPRO_3273</name>
</gene>
<sequence length="328" mass="37296">MKTYYFAWWNVENLFDTEDCPDRPDYLQSRLRRVLEGWTEAVLDQKLNQLAHIILKMNGSAGPDLIGLCEVESKAVIDKLIGKLRAAGRQYTAAHHPGNDNRGIDVAFIYDADLFTFEGLFHFEVLKRSATRDLLQINLKTKPGNHPLLVIGNHWPSRRGGEYGSEPYRIMAAETLSYWMERIFEIRTPNIPVIVMGDFNDEPFNRALTDYALSSNSLTRVRNARIPRLYNLMWPVLGAADGTFYFNNFPVVLDQLLVSRGMLLANAPIRLSTFSDGSYARVEKFPEMVSGGMYPDPIRFGRPASGVYNPQTGYSDHYPVAMMVEERG</sequence>